<accession>X7YKI4</accession>
<keyword evidence="2" id="KW-1133">Transmembrane helix</keyword>
<reference evidence="3" key="1">
    <citation type="submission" date="2014-01" db="EMBL/GenBank/DDBJ databases">
        <authorList>
            <person name="Brown-Elliot B."/>
            <person name="Wallace R."/>
            <person name="Lenaerts A."/>
            <person name="Ordway D."/>
            <person name="DeGroote M.A."/>
            <person name="Parker T."/>
            <person name="Sizemore C."/>
            <person name="Tallon L.J."/>
            <person name="Sadzewicz L.K."/>
            <person name="Sengamalay N."/>
            <person name="Fraser C.M."/>
            <person name="Hine E."/>
            <person name="Shefchek K.A."/>
            <person name="Das S.P."/>
            <person name="Tettelin H."/>
        </authorList>
    </citation>
    <scope>NUCLEOTIDE SEQUENCE [LARGE SCALE GENOMIC DNA]</scope>
    <source>
        <strain evidence="3">4042</strain>
    </source>
</reference>
<proteinExistence type="predicted"/>
<feature type="transmembrane region" description="Helical" evidence="2">
    <location>
        <begin position="34"/>
        <end position="55"/>
    </location>
</feature>
<dbReference type="PANTHER" id="PTHR41910">
    <property type="entry name" value="SUCCINATE DEHYDROGENASE 2 MEMBRANE SUBUNIT SDHC"/>
    <property type="match status" value="1"/>
</dbReference>
<dbReference type="EMBL" id="JAOB01000093">
    <property type="protein sequence ID" value="EUA06880.1"/>
    <property type="molecule type" value="Genomic_DNA"/>
</dbReference>
<feature type="region of interest" description="Disordered" evidence="1">
    <location>
        <begin position="1"/>
        <end position="25"/>
    </location>
</feature>
<dbReference type="PATRIC" id="fig|1299334.3.peg.9995"/>
<evidence type="ECO:0000256" key="2">
    <source>
        <dbReference type="SAM" id="Phobius"/>
    </source>
</evidence>
<gene>
    <name evidence="3" type="ORF">I553_0408</name>
</gene>
<feature type="compositionally biased region" description="Basic and acidic residues" evidence="1">
    <location>
        <begin position="1"/>
        <end position="10"/>
    </location>
</feature>
<dbReference type="AlphaFoldDB" id="X7YKI4"/>
<dbReference type="InterPro" id="IPR034804">
    <property type="entry name" value="SQR/QFR_C/D"/>
</dbReference>
<name>X7YKI4_MYCXE</name>
<dbReference type="GO" id="GO:0016020">
    <property type="term" value="C:membrane"/>
    <property type="evidence" value="ECO:0007669"/>
    <property type="project" value="InterPro"/>
</dbReference>
<dbReference type="InterPro" id="IPR039023">
    <property type="entry name" value="SdhC_prok"/>
</dbReference>
<evidence type="ECO:0000256" key="1">
    <source>
        <dbReference type="SAM" id="MobiDB-lite"/>
    </source>
</evidence>
<dbReference type="SUPFAM" id="SSF81343">
    <property type="entry name" value="Fumarate reductase respiratory complex transmembrane subunits"/>
    <property type="match status" value="1"/>
</dbReference>
<dbReference type="PANTHER" id="PTHR41910:SF1">
    <property type="entry name" value="SUCCINATE DEHYDROGENASE HYDROPHOBIC MEMBRANE ANCHOR SUBUNIT"/>
    <property type="match status" value="1"/>
</dbReference>
<sequence>MEKADDDVRRAGKATAPEPVSGDPGMWSWVLHRISGATIFFFLFVHVLDTALVRVGRRPTTRSSRPTRHPSSA</sequence>
<protein>
    <submittedName>
        <fullName evidence="3">Succinate dehydrogenase/Fumarate reductase transmembrane subunit</fullName>
    </submittedName>
</protein>
<organism evidence="3">
    <name type="scientific">Mycobacterium xenopi 4042</name>
    <dbReference type="NCBI Taxonomy" id="1299334"/>
    <lineage>
        <taxon>Bacteria</taxon>
        <taxon>Bacillati</taxon>
        <taxon>Actinomycetota</taxon>
        <taxon>Actinomycetes</taxon>
        <taxon>Mycobacteriales</taxon>
        <taxon>Mycobacteriaceae</taxon>
        <taxon>Mycobacterium</taxon>
    </lineage>
</organism>
<keyword evidence="2 3" id="KW-0812">Transmembrane</keyword>
<keyword evidence="2" id="KW-0472">Membrane</keyword>
<comment type="caution">
    <text evidence="3">The sequence shown here is derived from an EMBL/GenBank/DDBJ whole genome shotgun (WGS) entry which is preliminary data.</text>
</comment>
<evidence type="ECO:0000313" key="3">
    <source>
        <dbReference type="EMBL" id="EUA06880.1"/>
    </source>
</evidence>